<dbReference type="InterPro" id="IPR050485">
    <property type="entry name" value="Proline_metab_enzyme"/>
</dbReference>
<organism evidence="25 26">
    <name type="scientific">Sodalis ligni</name>
    <dbReference type="NCBI Taxonomy" id="2697027"/>
    <lineage>
        <taxon>Bacteria</taxon>
        <taxon>Pseudomonadati</taxon>
        <taxon>Pseudomonadota</taxon>
        <taxon>Gammaproteobacteria</taxon>
        <taxon>Enterobacterales</taxon>
        <taxon>Bruguierivoracaceae</taxon>
        <taxon>Sodalis</taxon>
    </lineage>
</organism>
<feature type="active site" evidence="19">
    <location>
        <position position="913"/>
    </location>
</feature>
<dbReference type="RefSeq" id="WP_132921253.1">
    <property type="nucleotide sequence ID" value="NZ_SJOI01000001.1"/>
</dbReference>
<evidence type="ECO:0000256" key="14">
    <source>
        <dbReference type="ARBA" id="ARBA00048142"/>
    </source>
</evidence>
<keyword evidence="10 18" id="KW-0642">Proline metabolism</keyword>
<evidence type="ECO:0000256" key="18">
    <source>
        <dbReference type="PIRNR" id="PIRNR000197"/>
    </source>
</evidence>
<gene>
    <name evidence="25" type="ORF">EZJ58_0291</name>
</gene>
<dbReference type="GO" id="GO:0003842">
    <property type="term" value="F:L-glutamate gamma-semialdehyde dehydrogenase activity"/>
    <property type="evidence" value="ECO:0007669"/>
    <property type="project" value="UniProtKB-UniRule"/>
</dbReference>
<evidence type="ECO:0000256" key="5">
    <source>
        <dbReference type="ARBA" id="ARBA00022630"/>
    </source>
</evidence>
<dbReference type="NCBIfam" id="NF008772">
    <property type="entry name" value="PRK11809.1"/>
    <property type="match status" value="1"/>
</dbReference>
<dbReference type="NCBIfam" id="NF008869">
    <property type="entry name" value="PRK11904.1"/>
    <property type="match status" value="1"/>
</dbReference>
<evidence type="ECO:0000256" key="6">
    <source>
        <dbReference type="ARBA" id="ARBA00022827"/>
    </source>
</evidence>
<evidence type="ECO:0000256" key="2">
    <source>
        <dbReference type="ARBA" id="ARBA00004739"/>
    </source>
</evidence>
<evidence type="ECO:0000256" key="12">
    <source>
        <dbReference type="ARBA" id="ARBA00023163"/>
    </source>
</evidence>
<dbReference type="GO" id="GO:0004657">
    <property type="term" value="F:proline dehydrogenase activity"/>
    <property type="evidence" value="ECO:0007669"/>
    <property type="project" value="UniProtKB-UniRule"/>
</dbReference>
<dbReference type="Pfam" id="PF18327">
    <property type="entry name" value="PRODH"/>
    <property type="match status" value="1"/>
</dbReference>
<dbReference type="GO" id="GO:0043565">
    <property type="term" value="F:sequence-specific DNA binding"/>
    <property type="evidence" value="ECO:0007669"/>
    <property type="project" value="UniProtKB-ARBA"/>
</dbReference>
<dbReference type="Proteomes" id="UP000294555">
    <property type="component" value="Unassembled WGS sequence"/>
</dbReference>
<comment type="pathway">
    <text evidence="2 18">Amino-acid degradation; L-proline degradation into L-glutamate; L-glutamate from L-proline: step 1/2.</text>
</comment>
<feature type="domain" description="PutA RHH" evidence="24">
    <location>
        <begin position="11"/>
        <end position="42"/>
    </location>
</feature>
<keyword evidence="7 18" id="KW-0560">Oxidoreductase</keyword>
<dbReference type="PANTHER" id="PTHR42862:SF1">
    <property type="entry name" value="DELTA-1-PYRROLINE-5-CARBOXYLATE DEHYDROGENASE 2, ISOFORM A-RELATED"/>
    <property type="match status" value="1"/>
</dbReference>
<feature type="domain" description="Proline dehydrogenase PutA" evidence="22">
    <location>
        <begin position="150"/>
        <end position="261"/>
    </location>
</feature>
<evidence type="ECO:0000256" key="7">
    <source>
        <dbReference type="ARBA" id="ARBA00023002"/>
    </source>
</evidence>
<evidence type="ECO:0000259" key="22">
    <source>
        <dbReference type="Pfam" id="PF14850"/>
    </source>
</evidence>
<keyword evidence="11 18" id="KW-0238">DNA-binding</keyword>
<accession>A0A4R1N703</accession>
<feature type="domain" description="Proline utilization A proline dehydrogenase N-terminal" evidence="23">
    <location>
        <begin position="92"/>
        <end position="138"/>
    </location>
</feature>
<evidence type="ECO:0000256" key="9">
    <source>
        <dbReference type="ARBA" id="ARBA00023027"/>
    </source>
</evidence>
<dbReference type="InterPro" id="IPR002872">
    <property type="entry name" value="Proline_DH_dom"/>
</dbReference>
<evidence type="ECO:0000256" key="17">
    <source>
        <dbReference type="ARBA" id="ARBA00060911"/>
    </source>
</evidence>
<evidence type="ECO:0000256" key="13">
    <source>
        <dbReference type="ARBA" id="ARBA00023268"/>
    </source>
</evidence>
<keyword evidence="13" id="KW-0511">Multifunctional enzyme</keyword>
<dbReference type="CDD" id="cd22233">
    <property type="entry name" value="RHH_CopAso-like"/>
    <property type="match status" value="1"/>
</dbReference>
<feature type="active site" evidence="19">
    <location>
        <position position="947"/>
    </location>
</feature>
<comment type="caution">
    <text evidence="25">The sequence shown here is derived from an EMBL/GenBank/DDBJ whole genome shotgun (WGS) entry which is preliminary data.</text>
</comment>
<dbReference type="SUPFAM" id="SSF51730">
    <property type="entry name" value="FAD-linked oxidoreductase"/>
    <property type="match status" value="1"/>
</dbReference>
<dbReference type="GO" id="GO:0010133">
    <property type="term" value="P:L-proline catabolic process to L-glutamate"/>
    <property type="evidence" value="ECO:0007669"/>
    <property type="project" value="UniProtKB-UniRule"/>
</dbReference>
<dbReference type="GO" id="GO:0003700">
    <property type="term" value="F:DNA-binding transcription factor activity"/>
    <property type="evidence" value="ECO:0007669"/>
    <property type="project" value="InterPro"/>
</dbReference>
<evidence type="ECO:0000256" key="8">
    <source>
        <dbReference type="ARBA" id="ARBA00023015"/>
    </source>
</evidence>
<dbReference type="SUPFAM" id="SSF81935">
    <property type="entry name" value="N-terminal domain of bifunctional PutA protein"/>
    <property type="match status" value="1"/>
</dbReference>
<evidence type="ECO:0000259" key="23">
    <source>
        <dbReference type="Pfam" id="PF18327"/>
    </source>
</evidence>
<dbReference type="InterPro" id="IPR016160">
    <property type="entry name" value="Ald_DH_CS_CYS"/>
</dbReference>
<evidence type="ECO:0000259" key="24">
    <source>
        <dbReference type="Pfam" id="PF21775"/>
    </source>
</evidence>
<dbReference type="InterPro" id="IPR016162">
    <property type="entry name" value="Ald_DH_N"/>
</dbReference>
<evidence type="ECO:0000256" key="4">
    <source>
        <dbReference type="ARBA" id="ARBA00022491"/>
    </source>
</evidence>
<dbReference type="Gene3D" id="1.20.5.550">
    <property type="entry name" value="Single Helix bin"/>
    <property type="match status" value="1"/>
</dbReference>
<keyword evidence="26" id="KW-1185">Reference proteome</keyword>
<dbReference type="Pfam" id="PF14850">
    <property type="entry name" value="Pro_dh-DNA_bdg"/>
    <property type="match status" value="1"/>
</dbReference>
<comment type="similarity">
    <text evidence="17 18">In the C-terminal section; belongs to the aldehyde dehydrogenase family.</text>
</comment>
<name>A0A4R1N703_9GAMM</name>
<dbReference type="Gene3D" id="1.10.1220.10">
    <property type="entry name" value="Met repressor-like"/>
    <property type="match status" value="1"/>
</dbReference>
<dbReference type="InterPro" id="IPR016161">
    <property type="entry name" value="Ald_DH/histidinol_DH"/>
</dbReference>
<comment type="cofactor">
    <cofactor evidence="1 18">
        <name>FAD</name>
        <dbReference type="ChEBI" id="CHEBI:57692"/>
    </cofactor>
</comment>
<evidence type="ECO:0000256" key="1">
    <source>
        <dbReference type="ARBA" id="ARBA00001974"/>
    </source>
</evidence>
<evidence type="ECO:0000259" key="21">
    <source>
        <dbReference type="Pfam" id="PF01619"/>
    </source>
</evidence>
<dbReference type="PANTHER" id="PTHR42862">
    <property type="entry name" value="DELTA-1-PYRROLINE-5-CARBOXYLATE DEHYDROGENASE 1, ISOFORM A-RELATED"/>
    <property type="match status" value="1"/>
</dbReference>
<keyword evidence="4 18" id="KW-0678">Repressor</keyword>
<feature type="domain" description="Aldehyde dehydrogenase" evidence="20">
    <location>
        <begin position="691"/>
        <end position="1140"/>
    </location>
</feature>
<dbReference type="Gene3D" id="1.20.5.460">
    <property type="entry name" value="Single helix bin"/>
    <property type="match status" value="1"/>
</dbReference>
<dbReference type="EC" id="1.2.1.88" evidence="18"/>
<comment type="function">
    <text evidence="18">Oxidizes proline to glutamate for use as a carbon and nitrogen source.</text>
</comment>
<evidence type="ECO:0000313" key="26">
    <source>
        <dbReference type="Proteomes" id="UP000294555"/>
    </source>
</evidence>
<dbReference type="GO" id="GO:0009898">
    <property type="term" value="C:cytoplasmic side of plasma membrane"/>
    <property type="evidence" value="ECO:0007669"/>
    <property type="project" value="TreeGrafter"/>
</dbReference>
<dbReference type="FunFam" id="1.20.5.460:FF:000001">
    <property type="entry name" value="Bifunctional protein PutA"/>
    <property type="match status" value="1"/>
</dbReference>
<keyword evidence="6 18" id="KW-0274">FAD</keyword>
<keyword evidence="9 18" id="KW-0520">NAD</keyword>
<dbReference type="Pfam" id="PF00171">
    <property type="entry name" value="Aldedh"/>
    <property type="match status" value="1"/>
</dbReference>
<dbReference type="InterPro" id="IPR024089">
    <property type="entry name" value="PRODH_PutA_dom_I/II"/>
</dbReference>
<dbReference type="NCBIfam" id="TIGR01238">
    <property type="entry name" value="D1pyr5carbox3"/>
    <property type="match status" value="1"/>
</dbReference>
<dbReference type="Pfam" id="PF21775">
    <property type="entry name" value="PutA_1st"/>
    <property type="match status" value="1"/>
</dbReference>
<evidence type="ECO:0000259" key="20">
    <source>
        <dbReference type="Pfam" id="PF00171"/>
    </source>
</evidence>
<dbReference type="PROSITE" id="PS00070">
    <property type="entry name" value="ALDEHYDE_DEHYDR_CYS"/>
    <property type="match status" value="1"/>
</dbReference>
<sequence length="1356" mass="146645">MASTTMGVKLDEAARERIKLAAQRIDRTPHWLIKQAIFRYLEVLERDGAMPDNDADSAAAEIADSENIVDLGLEAAPRPFLDFAQDILPQSILRAAVTAAWRRPEPDTIPLLLEQARQPAPQAQAVNRLAARLAETLRTQKSGAGRAGMVQHLLQQFSLSSQEGVALMCMAEALLRIPDKATRDALIRDKISQGNWQAHVGRSQSMFVNAATWGLLFTGRLVSTHNEASLTRSLNRIIGKSGEPLIRKGVDMAMRLMGEQFVTGENIGEALANARRLEQKGFRYSYDMLGEAALTDTDAQTYMVSYQQAIDAIGKASNGRGIYEGPGISIKLSALHPRYSRAQYGRVMEELYPRLLALTLLARHYDVGINIDAEEADRLELSLDLLAKLCFEPALAGWNGVGFVIQAYQKRCPWVIDELVDLAKRSRRRLMIRLVKGAYWDSEIKRAQLDGLEGYPVFTRKAYTDISYLACARRLLAVPQYIYPQFATHNAQTLAAIYYAAGQNYYPGQYEFQCLHGMGEPLYDLVVGNATEDKLNRPCRIYAPVGTHETLLAYLVRRLLENGANSSFVNRIADPAIPLDQLIADPVEDVVRLGEQEGCIGLPHPAIPLPRHLYGADRLNAAGLDLANEHRLASLSSGLLNSGQRLWLAEPVIAGGLPNDPAANQPVFPAVHDSPDTPPIVPAEGLPRGESRPIVNPADRRDRVGICRDATESEVRRAIDAALHYAPMWASTPANERGAILERAAALMETRMQTLMGLLVREAGKNLANAVGEVREAVDFLRYYAGQIQCIDDGDLRPLGPVACISPWNFPLSIFIGQVSAALAAGNTVLAKPAEQTPLIAAQAVALLLEAGVPPGAVQLLPGDGETVGAALVADSRIRGVLFTGSTAVAAAINKTLATRLNPHGRTVPLIAETGGLNAMVVDSSALTEQVVTDIIASAFDSAGQRCSALRLLCLQEEVAERTLTMLRGAMAECVLGDPRRLSTDIGPVIDLSAKRLIEDHIAAMGEAGHPVWQAPRGDADTQAAPLPENLEAGTFVPPTLIELDHVGQLDKEIFGPVLHVVRYRRSDLARLMGQINDSGYGLTLGLHTRIDETIEQVVSLARVGNVYINRNMVGAVVGVQPFGGEGLSGTGPKAGGPLYLYRLLSQRPIDCPPASLRVLDNGPAAVQPMEELTPALRALAIWAEEEYGAGRAALFRRFGTLSQAGTTRLLTGPTGEQNAYRLLSRERVLCLAEDDTDLLTQLAAVFAMDATALWADTPAARLLFNALPLPVRQKILFNPDWAAAAEPIHAVLFHGDSDKLLALCGAVARRPGPIIQVHGYARGDTAILLGPLLIERSVSVNTAAAGGNTSLMTLG</sequence>
<dbReference type="SUPFAM" id="SSF47598">
    <property type="entry name" value="Ribbon-helix-helix"/>
    <property type="match status" value="1"/>
</dbReference>
<evidence type="ECO:0000256" key="16">
    <source>
        <dbReference type="ARBA" id="ARBA00060889"/>
    </source>
</evidence>
<evidence type="ECO:0000313" key="25">
    <source>
        <dbReference type="EMBL" id="TCL02289.1"/>
    </source>
</evidence>
<dbReference type="SUPFAM" id="SSF53720">
    <property type="entry name" value="ALDH-like"/>
    <property type="match status" value="1"/>
</dbReference>
<dbReference type="Gene3D" id="3.40.309.10">
    <property type="entry name" value="Aldehyde Dehydrogenase, Chain A, domain 2"/>
    <property type="match status" value="1"/>
</dbReference>
<dbReference type="EC" id="1.5.5.2" evidence="18"/>
<dbReference type="CDD" id="cd07125">
    <property type="entry name" value="ALDH_PutA-P5CDH"/>
    <property type="match status" value="1"/>
</dbReference>
<comment type="catalytic activity">
    <reaction evidence="15 18">
        <text>L-proline + a quinone = (S)-1-pyrroline-5-carboxylate + a quinol + H(+)</text>
        <dbReference type="Rhea" id="RHEA:23784"/>
        <dbReference type="ChEBI" id="CHEBI:15378"/>
        <dbReference type="ChEBI" id="CHEBI:17388"/>
        <dbReference type="ChEBI" id="CHEBI:24646"/>
        <dbReference type="ChEBI" id="CHEBI:60039"/>
        <dbReference type="ChEBI" id="CHEBI:132124"/>
        <dbReference type="EC" id="1.5.5.2"/>
    </reaction>
</comment>
<comment type="similarity">
    <text evidence="16 18">In the N-terminal section; belongs to the proline dehydrogenase family.</text>
</comment>
<protein>
    <recommendedName>
        <fullName evidence="18">Bifunctional protein PutA</fullName>
    </recommendedName>
    <domain>
        <recommendedName>
            <fullName evidence="18">Proline dehydrogenase</fullName>
            <ecNumber evidence="18">1.5.5.2</ecNumber>
        </recommendedName>
        <alternativeName>
            <fullName evidence="18">Proline oxidase</fullName>
        </alternativeName>
    </domain>
    <domain>
        <recommendedName>
            <fullName evidence="18">Delta-1-pyrroline-5-carboxylate dehydrogenase</fullName>
            <shortName evidence="18">P5C dehydrogenase</shortName>
            <ecNumber evidence="18">1.2.1.88</ecNumber>
        </recommendedName>
        <alternativeName>
            <fullName evidence="18">L-glutamate gamma-semialdehyde dehydrogenase</fullName>
        </alternativeName>
    </domain>
</protein>
<dbReference type="Gene3D" id="3.20.20.220">
    <property type="match status" value="1"/>
</dbReference>
<dbReference type="InterPro" id="IPR025703">
    <property type="entry name" value="Bifunct_PutA"/>
</dbReference>
<dbReference type="PIRSF" id="PIRSF000197">
    <property type="entry name" value="Bifunct_PutA"/>
    <property type="match status" value="1"/>
</dbReference>
<evidence type="ECO:0000256" key="11">
    <source>
        <dbReference type="ARBA" id="ARBA00023125"/>
    </source>
</evidence>
<evidence type="ECO:0000256" key="15">
    <source>
        <dbReference type="ARBA" id="ARBA00048779"/>
    </source>
</evidence>
<dbReference type="InterPro" id="IPR010985">
    <property type="entry name" value="Ribbon_hlx_hlx"/>
</dbReference>
<dbReference type="UniPathway" id="UPA00261">
    <property type="reaction ID" value="UER00373"/>
</dbReference>
<keyword evidence="8 18" id="KW-0805">Transcription regulation</keyword>
<proteinExistence type="inferred from homology"/>
<keyword evidence="12 18" id="KW-0804">Transcription</keyword>
<dbReference type="FunFam" id="3.20.20.220:FF:000004">
    <property type="entry name" value="Bifunctional protein PutA"/>
    <property type="match status" value="1"/>
</dbReference>
<evidence type="ECO:0000256" key="10">
    <source>
        <dbReference type="ARBA" id="ARBA00023062"/>
    </source>
</evidence>
<dbReference type="Pfam" id="PF01619">
    <property type="entry name" value="Pro_dh"/>
    <property type="match status" value="1"/>
</dbReference>
<dbReference type="Gene3D" id="3.40.605.10">
    <property type="entry name" value="Aldehyde Dehydrogenase, Chain A, domain 1"/>
    <property type="match status" value="1"/>
</dbReference>
<comment type="pathway">
    <text evidence="3 18">Amino-acid degradation; L-proline degradation into L-glutamate; L-glutamate from L-proline: step 2/2.</text>
</comment>
<reference evidence="25 26" key="1">
    <citation type="submission" date="2019-02" db="EMBL/GenBank/DDBJ databases">
        <title>Investigation of anaerobic lignin degradation for improved lignocellulosic biofuels.</title>
        <authorList>
            <person name="Deangelis K."/>
        </authorList>
    </citation>
    <scope>NUCLEOTIDE SEQUENCE [LARGE SCALE GENOMIC DNA]</scope>
    <source>
        <strain evidence="25 26">159R</strain>
    </source>
</reference>
<evidence type="ECO:0000256" key="3">
    <source>
        <dbReference type="ARBA" id="ARBA00004786"/>
    </source>
</evidence>
<comment type="catalytic activity">
    <reaction evidence="14 18">
        <text>L-glutamate 5-semialdehyde + NAD(+) + H2O = L-glutamate + NADH + 2 H(+)</text>
        <dbReference type="Rhea" id="RHEA:30235"/>
        <dbReference type="ChEBI" id="CHEBI:15377"/>
        <dbReference type="ChEBI" id="CHEBI:15378"/>
        <dbReference type="ChEBI" id="CHEBI:29985"/>
        <dbReference type="ChEBI" id="CHEBI:57540"/>
        <dbReference type="ChEBI" id="CHEBI:57945"/>
        <dbReference type="ChEBI" id="CHEBI:58066"/>
        <dbReference type="EC" id="1.2.1.88"/>
    </reaction>
</comment>
<dbReference type="InterPro" id="IPR015590">
    <property type="entry name" value="Aldehyde_DH_dom"/>
</dbReference>
<dbReference type="InterPro" id="IPR024082">
    <property type="entry name" value="PRODH_PutA_dom_II"/>
</dbReference>
<dbReference type="InterPro" id="IPR013321">
    <property type="entry name" value="Arc_rbn_hlx_hlx"/>
</dbReference>
<dbReference type="FunFam" id="3.40.309.10:FF:000005">
    <property type="entry name" value="1-pyrroline-5-carboxylate dehydrogenase 1"/>
    <property type="match status" value="1"/>
</dbReference>
<dbReference type="OrthoDB" id="9812625at2"/>
<dbReference type="InterPro" id="IPR041349">
    <property type="entry name" value="PRODH"/>
</dbReference>
<dbReference type="InterPro" id="IPR005933">
    <property type="entry name" value="PutA_C"/>
</dbReference>
<dbReference type="EMBL" id="SJOI01000001">
    <property type="protein sequence ID" value="TCL02289.1"/>
    <property type="molecule type" value="Genomic_DNA"/>
</dbReference>
<keyword evidence="5 18" id="KW-0285">Flavoprotein</keyword>
<feature type="domain" description="Proline dehydrogenase" evidence="21">
    <location>
        <begin position="270"/>
        <end position="571"/>
    </location>
</feature>
<evidence type="ECO:0000256" key="19">
    <source>
        <dbReference type="PIRSR" id="PIRSR000197-1"/>
    </source>
</evidence>
<dbReference type="InterPro" id="IPR016163">
    <property type="entry name" value="Ald_DH_C"/>
</dbReference>
<dbReference type="InterPro" id="IPR024090">
    <property type="entry name" value="PRODH_PutA_dom_I"/>
</dbReference>
<dbReference type="InterPro" id="IPR048798">
    <property type="entry name" value="PutA_RHH"/>
</dbReference>
<dbReference type="InterPro" id="IPR029041">
    <property type="entry name" value="FAD-linked_oxidoreductase-like"/>
</dbReference>